<dbReference type="Proteomes" id="UP001529510">
    <property type="component" value="Unassembled WGS sequence"/>
</dbReference>
<protein>
    <recommendedName>
        <fullName evidence="5">Reverse transcriptase domain-containing protein</fullName>
    </recommendedName>
</protein>
<dbReference type="InterPro" id="IPR043502">
    <property type="entry name" value="DNA/RNA_pol_sf"/>
</dbReference>
<gene>
    <name evidence="3" type="ORF">M9458_043118</name>
</gene>
<feature type="non-terminal residue" evidence="3">
    <location>
        <position position="1"/>
    </location>
</feature>
<evidence type="ECO:0000313" key="3">
    <source>
        <dbReference type="EMBL" id="KAL0159393.1"/>
    </source>
</evidence>
<dbReference type="InterPro" id="IPR000477">
    <property type="entry name" value="RT_dom"/>
</dbReference>
<dbReference type="Pfam" id="PF09004">
    <property type="entry name" value="ALKBH8_N"/>
    <property type="match status" value="1"/>
</dbReference>
<proteinExistence type="predicted"/>
<comment type="caution">
    <text evidence="3">The sequence shown here is derived from an EMBL/GenBank/DDBJ whole genome shotgun (WGS) entry which is preliminary data.</text>
</comment>
<dbReference type="CDD" id="cd01650">
    <property type="entry name" value="RT_nLTR_like"/>
    <property type="match status" value="1"/>
</dbReference>
<dbReference type="PANTHER" id="PTHR47510:SF3">
    <property type="entry name" value="ENDO_EXONUCLEASE_PHOSPHATASE DOMAIN-CONTAINING PROTEIN"/>
    <property type="match status" value="1"/>
</dbReference>
<sequence>NDIAAQKLHTSPNDQVLCLSPADVRKTLSRINLRKAAGPDNIPGRVLRDCAAQLTDVLTDIFNTSLSQAVVPTCLKYASIIPVPKKSPVSCLNDCRPITLTPIMMKCFERLVMHHIKSSLPNTLDPFQFPYRPNRSMDDAISSTLHLALTHLEQKDSYVRMLFIDFSSAFNTIIPQRLIHKLNLLGLNTSLCNWILDFLTGRPHPLLFTLLTHDCTAKFSSNHIIKFADDTTVVGLISNNDETLYREEVAQLAEWCGANNLSLNVGKTKEVVMDFRRNSVDHPPLTIDSGEKDLTWTTNVTSLNKKGQQRLHFLRRLKRASLPSPILTTVYRGTIESVV</sequence>
<dbReference type="SUPFAM" id="SSF56672">
    <property type="entry name" value="DNA/RNA polymerases"/>
    <property type="match status" value="1"/>
</dbReference>
<dbReference type="Pfam" id="PF00078">
    <property type="entry name" value="RVT_1"/>
    <property type="match status" value="1"/>
</dbReference>
<dbReference type="PANTHER" id="PTHR47510">
    <property type="entry name" value="REVERSE TRANSCRIPTASE DOMAIN-CONTAINING PROTEIN"/>
    <property type="match status" value="1"/>
</dbReference>
<organism evidence="3 4">
    <name type="scientific">Cirrhinus mrigala</name>
    <name type="common">Mrigala</name>
    <dbReference type="NCBI Taxonomy" id="683832"/>
    <lineage>
        <taxon>Eukaryota</taxon>
        <taxon>Metazoa</taxon>
        <taxon>Chordata</taxon>
        <taxon>Craniata</taxon>
        <taxon>Vertebrata</taxon>
        <taxon>Euteleostomi</taxon>
        <taxon>Actinopterygii</taxon>
        <taxon>Neopterygii</taxon>
        <taxon>Teleostei</taxon>
        <taxon>Ostariophysi</taxon>
        <taxon>Cypriniformes</taxon>
        <taxon>Cyprinidae</taxon>
        <taxon>Labeoninae</taxon>
        <taxon>Labeonini</taxon>
        <taxon>Cirrhinus</taxon>
    </lineage>
</organism>
<dbReference type="InterPro" id="IPR015095">
    <property type="entry name" value="AlkB_hom8_N"/>
</dbReference>
<accession>A0ABD0NGC8</accession>
<evidence type="ECO:0000313" key="4">
    <source>
        <dbReference type="Proteomes" id="UP001529510"/>
    </source>
</evidence>
<feature type="domain" description="Alkylated DNA repair protein AlkB homologue 8 N-terminal" evidence="2">
    <location>
        <begin position="296"/>
        <end position="337"/>
    </location>
</feature>
<dbReference type="EMBL" id="JAMKFB020000022">
    <property type="protein sequence ID" value="KAL0159393.1"/>
    <property type="molecule type" value="Genomic_DNA"/>
</dbReference>
<evidence type="ECO:0008006" key="5">
    <source>
        <dbReference type="Google" id="ProtNLM"/>
    </source>
</evidence>
<evidence type="ECO:0000259" key="2">
    <source>
        <dbReference type="Pfam" id="PF09004"/>
    </source>
</evidence>
<keyword evidence="4" id="KW-1185">Reference proteome</keyword>
<reference evidence="3 4" key="1">
    <citation type="submission" date="2024-05" db="EMBL/GenBank/DDBJ databases">
        <title>Genome sequencing and assembly of Indian major carp, Cirrhinus mrigala (Hamilton, 1822).</title>
        <authorList>
            <person name="Mohindra V."/>
            <person name="Chowdhury L.M."/>
            <person name="Lal K."/>
            <person name="Jena J.K."/>
        </authorList>
    </citation>
    <scope>NUCLEOTIDE SEQUENCE [LARGE SCALE GENOMIC DNA]</scope>
    <source>
        <strain evidence="3">CM1030</strain>
        <tissue evidence="3">Blood</tissue>
    </source>
</reference>
<name>A0ABD0NGC8_CIRMR</name>
<evidence type="ECO:0000259" key="1">
    <source>
        <dbReference type="Pfam" id="PF00078"/>
    </source>
</evidence>
<feature type="non-terminal residue" evidence="3">
    <location>
        <position position="339"/>
    </location>
</feature>
<dbReference type="AlphaFoldDB" id="A0ABD0NGC8"/>
<feature type="domain" description="Reverse transcriptase" evidence="1">
    <location>
        <begin position="83"/>
        <end position="272"/>
    </location>
</feature>